<accession>A0A2I1RFS6</accession>
<proteinExistence type="predicted"/>
<gene>
    <name evidence="1" type="ORF">CYJ96_11080</name>
</gene>
<name>A0A2I1RFS6_FAUOS</name>
<evidence type="ECO:0000313" key="2">
    <source>
        <dbReference type="Proteomes" id="UP000234914"/>
    </source>
</evidence>
<organism evidence="1 2">
    <name type="scientific">Faucicola osloensis</name>
    <name type="common">Moraxella osloensis</name>
    <dbReference type="NCBI Taxonomy" id="34062"/>
    <lineage>
        <taxon>Bacteria</taxon>
        <taxon>Pseudomonadati</taxon>
        <taxon>Pseudomonadota</taxon>
        <taxon>Gammaproteobacteria</taxon>
        <taxon>Moraxellales</taxon>
        <taxon>Moraxellaceae</taxon>
        <taxon>Faucicola</taxon>
    </lineage>
</organism>
<evidence type="ECO:0000313" key="1">
    <source>
        <dbReference type="EMBL" id="PKZ67946.1"/>
    </source>
</evidence>
<dbReference type="EMBL" id="PKJS01000017">
    <property type="protein sequence ID" value="PKZ67946.1"/>
    <property type="molecule type" value="Genomic_DNA"/>
</dbReference>
<dbReference type="Proteomes" id="UP000234914">
    <property type="component" value="Unassembled WGS sequence"/>
</dbReference>
<comment type="caution">
    <text evidence="1">The sequence shown here is derived from an EMBL/GenBank/DDBJ whole genome shotgun (WGS) entry which is preliminary data.</text>
</comment>
<protein>
    <submittedName>
        <fullName evidence="1">Uncharacterized protein</fullName>
    </submittedName>
</protein>
<dbReference type="AlphaFoldDB" id="A0A2I1RFS6"/>
<reference evidence="1 2" key="1">
    <citation type="submission" date="2017-12" db="EMBL/GenBank/DDBJ databases">
        <title>Phylogenetic diversity of female urinary microbiome.</title>
        <authorList>
            <person name="Thomas-White K."/>
            <person name="Wolfe A.J."/>
        </authorList>
    </citation>
    <scope>NUCLEOTIDE SEQUENCE [LARGE SCALE GENOMIC DNA]</scope>
    <source>
        <strain evidence="1 2">UMB0416</strain>
    </source>
</reference>
<sequence length="199" mass="22660">MSTMQPISIQQLVIDSLATLSNDLHNKVDQTLSQLETQQSQTIDSLIQKQLALMLPNLYQQLLTHLNQQIDQKTQQHNQQITDYLDELDKLQKSEVETLKKGQEEFQNLQDKIQSTLSHLDSIQPVDESKFESSLTDLKNSIQMLKTSTSESNSEQQSLESLISELEKLKTDMTTKVSELTQLQSDLANYAAQLRQLLG</sequence>